<dbReference type="GO" id="GO:0009279">
    <property type="term" value="C:cell outer membrane"/>
    <property type="evidence" value="ECO:0007669"/>
    <property type="project" value="InterPro"/>
</dbReference>
<reference evidence="2 3" key="1">
    <citation type="journal article" date="2014" name="Genome Announc.">
        <title>Complete Closed Genome Sequences of Three Bibersteinia trehalosi Nasopharyngeal Isolates from Cattle with Shipping Fever.</title>
        <authorList>
            <person name="Harhay G.P."/>
            <person name="McVey D.S."/>
            <person name="Koren S."/>
            <person name="Phillippy A.M."/>
            <person name="Bono J."/>
            <person name="Harhay D.M."/>
            <person name="Clawson M.L."/>
            <person name="Heaton M.P."/>
            <person name="Chitko-McKown C.G."/>
            <person name="Korlach J."/>
            <person name="Smith T.P."/>
        </authorList>
    </citation>
    <scope>NUCLEOTIDE SEQUENCE [LARGE SCALE GENOMIC DNA]</scope>
    <source>
        <strain evidence="2 3">USDA-ARS-USMARC-188</strain>
    </source>
</reference>
<dbReference type="CDD" id="cd07534">
    <property type="entry name" value="HAD_CAP"/>
    <property type="match status" value="1"/>
</dbReference>
<dbReference type="InterPro" id="IPR036412">
    <property type="entry name" value="HAD-like_sf"/>
</dbReference>
<evidence type="ECO:0000313" key="2">
    <source>
        <dbReference type="EMBL" id="AHG82157.1"/>
    </source>
</evidence>
<dbReference type="SFLD" id="SFLDS00003">
    <property type="entry name" value="Haloacid_Dehalogenase"/>
    <property type="match status" value="1"/>
</dbReference>
<proteinExistence type="predicted"/>
<dbReference type="InterPro" id="IPR006423">
    <property type="entry name" value="Lipo_e_P4"/>
</dbReference>
<dbReference type="InterPro" id="IPR023214">
    <property type="entry name" value="HAD_sf"/>
</dbReference>
<gene>
    <name evidence="2" type="ORF">F542_14410</name>
</gene>
<keyword evidence="2" id="KW-0449">Lipoprotein</keyword>
<dbReference type="SUPFAM" id="SSF56784">
    <property type="entry name" value="HAD-like"/>
    <property type="match status" value="1"/>
</dbReference>
<dbReference type="SFLD" id="SFLDG01125">
    <property type="entry name" value="C1.1:_Acid_Phosphatase_Like"/>
    <property type="match status" value="1"/>
</dbReference>
<organism evidence="2 3">
    <name type="scientific">Bibersteinia trehalosi USDA-ARS-USMARC-188</name>
    <dbReference type="NCBI Taxonomy" id="1263829"/>
    <lineage>
        <taxon>Bacteria</taxon>
        <taxon>Pseudomonadati</taxon>
        <taxon>Pseudomonadota</taxon>
        <taxon>Gammaproteobacteria</taxon>
        <taxon>Pasteurellales</taxon>
        <taxon>Pasteurellaceae</taxon>
        <taxon>Bibersteinia</taxon>
    </lineage>
</organism>
<dbReference type="KEGG" id="btre:F542_14410"/>
<keyword evidence="1" id="KW-0732">Signal</keyword>
<dbReference type="Proteomes" id="UP000019091">
    <property type="component" value="Chromosome"/>
</dbReference>
<dbReference type="PANTHER" id="PTHR31284">
    <property type="entry name" value="ACID PHOSPHATASE-LIKE PROTEIN"/>
    <property type="match status" value="1"/>
</dbReference>
<dbReference type="PANTHER" id="PTHR31284:SF10">
    <property type="entry name" value="ACID PHOSPHATASE-LIKE PROTEIN"/>
    <property type="match status" value="1"/>
</dbReference>
<sequence>MADFCHKLTACKSGLLSSEITEDNTMKTLKITSLAIISALALAGCSSSNMTDDARLQQHAVLGVNWMQDSGEYQALAYQAFNTAKVAFDNAKVKKGKKKAVAVDLDETMVDNSAYAGWQIKNNQPFGSETWTQWVNARQTLAIAGAVEFNNYVNSHGGKVFYVSNRKDSTEKAGTIDDMNKLGFKGVSEETLYLKKDKSAKQARFDEIEKQGYEIVLYVGDNLDDFGNEVYGKVNAERRAFADKNSKLFGTKFIVLPNPNYGGWEGGIAENYWGLDAKGKSEARHRIIRAWDGK</sequence>
<dbReference type="AlphaFoldDB" id="A0A4V7IB12"/>
<evidence type="ECO:0000313" key="3">
    <source>
        <dbReference type="Proteomes" id="UP000019091"/>
    </source>
</evidence>
<protein>
    <submittedName>
        <fullName evidence="2">Lipoprotein E</fullName>
    </submittedName>
</protein>
<name>A0A4V7IB12_BIBTR</name>
<dbReference type="PIRSF" id="PIRSF019271">
    <property type="entry name" value="Acid_Ptase_C"/>
    <property type="match status" value="1"/>
</dbReference>
<dbReference type="EMBL" id="CP006954">
    <property type="protein sequence ID" value="AHG82157.1"/>
    <property type="molecule type" value="Genomic_DNA"/>
</dbReference>
<dbReference type="InterPro" id="IPR005519">
    <property type="entry name" value="Acid_phosphat_B-like"/>
</dbReference>
<accession>A0A4V7IB12</accession>
<dbReference type="NCBIfam" id="TIGR01533">
    <property type="entry name" value="lipo_e_P4"/>
    <property type="match status" value="1"/>
</dbReference>
<evidence type="ECO:0000256" key="1">
    <source>
        <dbReference type="ARBA" id="ARBA00022729"/>
    </source>
</evidence>
<dbReference type="Pfam" id="PF03767">
    <property type="entry name" value="Acid_phosphat_B"/>
    <property type="match status" value="1"/>
</dbReference>
<dbReference type="Gene3D" id="3.40.50.1000">
    <property type="entry name" value="HAD superfamily/HAD-like"/>
    <property type="match status" value="1"/>
</dbReference>